<keyword evidence="7" id="KW-0539">Nucleus</keyword>
<comment type="subcellular location">
    <subcellularLocation>
        <location evidence="1">Nucleus</location>
    </subcellularLocation>
</comment>
<evidence type="ECO:0000256" key="1">
    <source>
        <dbReference type="ARBA" id="ARBA00004123"/>
    </source>
</evidence>
<keyword evidence="2" id="KW-0479">Metal-binding</keyword>
<dbReference type="GO" id="GO:0003677">
    <property type="term" value="F:DNA binding"/>
    <property type="evidence" value="ECO:0007669"/>
    <property type="project" value="UniProtKB-KW"/>
</dbReference>
<evidence type="ECO:0000256" key="4">
    <source>
        <dbReference type="ARBA" id="ARBA00023015"/>
    </source>
</evidence>
<dbReference type="Pfam" id="PF04082">
    <property type="entry name" value="Fungal_trans"/>
    <property type="match status" value="1"/>
</dbReference>
<evidence type="ECO:0000256" key="7">
    <source>
        <dbReference type="ARBA" id="ARBA00023242"/>
    </source>
</evidence>
<dbReference type="EMBL" id="KN832976">
    <property type="protein sequence ID" value="KIM88825.1"/>
    <property type="molecule type" value="Genomic_DNA"/>
</dbReference>
<dbReference type="GO" id="GO:0006351">
    <property type="term" value="P:DNA-templated transcription"/>
    <property type="evidence" value="ECO:0007669"/>
    <property type="project" value="InterPro"/>
</dbReference>
<dbReference type="SMART" id="SM00066">
    <property type="entry name" value="GAL4"/>
    <property type="match status" value="1"/>
</dbReference>
<organism evidence="10 11">
    <name type="scientific">Piloderma croceum (strain F 1598)</name>
    <dbReference type="NCBI Taxonomy" id="765440"/>
    <lineage>
        <taxon>Eukaryota</taxon>
        <taxon>Fungi</taxon>
        <taxon>Dikarya</taxon>
        <taxon>Basidiomycota</taxon>
        <taxon>Agaricomycotina</taxon>
        <taxon>Agaricomycetes</taxon>
        <taxon>Agaricomycetidae</taxon>
        <taxon>Atheliales</taxon>
        <taxon>Atheliaceae</taxon>
        <taxon>Piloderma</taxon>
    </lineage>
</organism>
<dbReference type="CDD" id="cd12148">
    <property type="entry name" value="fungal_TF_MHR"/>
    <property type="match status" value="1"/>
</dbReference>
<dbReference type="SUPFAM" id="SSF57701">
    <property type="entry name" value="Zn2/Cys6 DNA-binding domain"/>
    <property type="match status" value="1"/>
</dbReference>
<evidence type="ECO:0000313" key="11">
    <source>
        <dbReference type="Proteomes" id="UP000054166"/>
    </source>
</evidence>
<feature type="region of interest" description="Disordered" evidence="8">
    <location>
        <begin position="787"/>
        <end position="808"/>
    </location>
</feature>
<dbReference type="GO" id="GO:0005634">
    <property type="term" value="C:nucleus"/>
    <property type="evidence" value="ECO:0007669"/>
    <property type="project" value="UniProtKB-SubCell"/>
</dbReference>
<dbReference type="InterPro" id="IPR001138">
    <property type="entry name" value="Zn2Cys6_DnaBD"/>
</dbReference>
<keyword evidence="11" id="KW-1185">Reference proteome</keyword>
<dbReference type="PROSITE" id="PS50048">
    <property type="entry name" value="ZN2_CY6_FUNGAL_2"/>
    <property type="match status" value="1"/>
</dbReference>
<dbReference type="Pfam" id="PF00172">
    <property type="entry name" value="Zn_clus"/>
    <property type="match status" value="1"/>
</dbReference>
<dbReference type="InParanoid" id="A0A0C3FX56"/>
<feature type="region of interest" description="Disordered" evidence="8">
    <location>
        <begin position="1"/>
        <end position="26"/>
    </location>
</feature>
<dbReference type="FunCoup" id="A0A0C3FX56">
    <property type="interactions" value="26"/>
</dbReference>
<protein>
    <recommendedName>
        <fullName evidence="9">Zn(2)-C6 fungal-type domain-containing protein</fullName>
    </recommendedName>
</protein>
<dbReference type="GO" id="GO:0008270">
    <property type="term" value="F:zinc ion binding"/>
    <property type="evidence" value="ECO:0007669"/>
    <property type="project" value="InterPro"/>
</dbReference>
<evidence type="ECO:0000256" key="5">
    <source>
        <dbReference type="ARBA" id="ARBA00023125"/>
    </source>
</evidence>
<evidence type="ECO:0000259" key="9">
    <source>
        <dbReference type="PROSITE" id="PS50048"/>
    </source>
</evidence>
<dbReference type="InterPro" id="IPR036864">
    <property type="entry name" value="Zn2-C6_fun-type_DNA-bd_sf"/>
</dbReference>
<feature type="region of interest" description="Disordered" evidence="8">
    <location>
        <begin position="372"/>
        <end position="402"/>
    </location>
</feature>
<dbReference type="Gene3D" id="4.10.240.10">
    <property type="entry name" value="Zn(2)-C6 fungal-type DNA-binding domain"/>
    <property type="match status" value="1"/>
</dbReference>
<dbReference type="OrthoDB" id="2123952at2759"/>
<dbReference type="Proteomes" id="UP000054166">
    <property type="component" value="Unassembled WGS sequence"/>
</dbReference>
<evidence type="ECO:0000256" key="8">
    <source>
        <dbReference type="SAM" id="MobiDB-lite"/>
    </source>
</evidence>
<keyword evidence="6" id="KW-0804">Transcription</keyword>
<evidence type="ECO:0000256" key="2">
    <source>
        <dbReference type="ARBA" id="ARBA00022723"/>
    </source>
</evidence>
<evidence type="ECO:0000256" key="3">
    <source>
        <dbReference type="ARBA" id="ARBA00022833"/>
    </source>
</evidence>
<name>A0A0C3FX56_PILCF</name>
<dbReference type="HOGENOM" id="CLU_004748_1_0_1"/>
<dbReference type="CDD" id="cd00067">
    <property type="entry name" value="GAL4"/>
    <property type="match status" value="1"/>
</dbReference>
<sequence>MSSNLWRDSDPSDDEAANHAATRKRSSRACDQCRKTKSKCERSPVESEICKNCAASGNICTFLGPSYKRGPPKGYIHAIEQRWQTIESLLGALIACPDPGVQDILSRLRQDDLAHEILNRVDAGPFGPSGRHTQPDDATKEDVLAQIFKSNESANSRDAARLRRQSRISREVVSSGQDSDPMAVPTKEWQDRISSQLASSSSLPSSNPKSRFSSLSSTYDASGAPAHQRRRTEASSTADKARFYPNWNDMYTMGTTSDSDDNYGSSDAADAVGQLSLDENQEIRFHGKQSGLHLLGRSDRKDGRNEGGIWRLPMARVWPLAASCPQYSQQEESVHVHLPPIEEQERLLMLYFTYVHPVFPVVNKSQFMAQFNSSKNSSPNTGSPLSDVSWSSTPSPPRTEPAHQVPRLLLLSMLAIAARYTTKNVEPEPPSGQMWEGGSSYLNDARELLNKIIHQSRPSTCQALLILGHREFGIGSMEQGWLYIGSAIRMAQDLGLNRNADKWQYRGNDLFNSQEKQMRKQLWFACVMADEYSAVYMGRSVTIGEYDFDTLLPNVDQQEENEPWAPAHCDPMQIDHVPVPGRIMSCFRAAASLCVIVGSIVTQIYPVKCPGRSSRTKSLADLESRLDQWYIDLPDCLRYDTTSKAVPPPHILFLNIKYWGAVLLLHRAFLPNWKGSPHNPLTESHTTSLKAFDLCQSAASHVSTLATVYHDHFNLRRSSPFLSAYLLNAGVTHVVTLTLRPLNQQASLGLRQCLTALKKMEIIWPSAGRAWALLEGAKVQFDNAVPLTPQGADRRKRQADDAFGQEKSSDFLSREAFGTVDQDSPASQGAPGIQDMSNRIMAHMLGLDIPGIEPSTSYYPGYEWWPRTASSSQALTPTTTNSPGICGDSSVFGVQPSLEDWLQGTGQASMAPGPAPVYSFDFSGLANSFGL</sequence>
<reference evidence="10 11" key="1">
    <citation type="submission" date="2014-04" db="EMBL/GenBank/DDBJ databases">
        <authorList>
            <consortium name="DOE Joint Genome Institute"/>
            <person name="Kuo A."/>
            <person name="Tarkka M."/>
            <person name="Buscot F."/>
            <person name="Kohler A."/>
            <person name="Nagy L.G."/>
            <person name="Floudas D."/>
            <person name="Copeland A."/>
            <person name="Barry K.W."/>
            <person name="Cichocki N."/>
            <person name="Veneault-Fourrey C."/>
            <person name="LaButti K."/>
            <person name="Lindquist E.A."/>
            <person name="Lipzen A."/>
            <person name="Lundell T."/>
            <person name="Morin E."/>
            <person name="Murat C."/>
            <person name="Sun H."/>
            <person name="Tunlid A."/>
            <person name="Henrissat B."/>
            <person name="Grigoriev I.V."/>
            <person name="Hibbett D.S."/>
            <person name="Martin F."/>
            <person name="Nordberg H.P."/>
            <person name="Cantor M.N."/>
            <person name="Hua S.X."/>
        </authorList>
    </citation>
    <scope>NUCLEOTIDE SEQUENCE [LARGE SCALE GENOMIC DNA]</scope>
    <source>
        <strain evidence="10 11">F 1598</strain>
    </source>
</reference>
<feature type="compositionally biased region" description="Polar residues" evidence="8">
    <location>
        <begin position="372"/>
        <end position="393"/>
    </location>
</feature>
<feature type="compositionally biased region" description="Low complexity" evidence="8">
    <location>
        <begin position="194"/>
        <end position="217"/>
    </location>
</feature>
<evidence type="ECO:0000313" key="10">
    <source>
        <dbReference type="EMBL" id="KIM88825.1"/>
    </source>
</evidence>
<dbReference type="GO" id="GO:0000981">
    <property type="term" value="F:DNA-binding transcription factor activity, RNA polymerase II-specific"/>
    <property type="evidence" value="ECO:0007669"/>
    <property type="project" value="InterPro"/>
</dbReference>
<dbReference type="PROSITE" id="PS00463">
    <property type="entry name" value="ZN2_CY6_FUNGAL_1"/>
    <property type="match status" value="1"/>
</dbReference>
<dbReference type="STRING" id="765440.A0A0C3FX56"/>
<feature type="domain" description="Zn(2)-C6 fungal-type" evidence="9">
    <location>
        <begin position="29"/>
        <end position="62"/>
    </location>
</feature>
<gene>
    <name evidence="10" type="ORF">PILCRDRAFT_813808</name>
</gene>
<dbReference type="InterPro" id="IPR051615">
    <property type="entry name" value="Transcr_Regulatory_Elem"/>
</dbReference>
<keyword evidence="3" id="KW-0862">Zinc</keyword>
<dbReference type="SMART" id="SM00906">
    <property type="entry name" value="Fungal_trans"/>
    <property type="match status" value="1"/>
</dbReference>
<dbReference type="AlphaFoldDB" id="A0A0C3FX56"/>
<keyword evidence="4" id="KW-0805">Transcription regulation</keyword>
<keyword evidence="5" id="KW-0238">DNA-binding</keyword>
<reference evidence="11" key="2">
    <citation type="submission" date="2015-01" db="EMBL/GenBank/DDBJ databases">
        <title>Evolutionary Origins and Diversification of the Mycorrhizal Mutualists.</title>
        <authorList>
            <consortium name="DOE Joint Genome Institute"/>
            <consortium name="Mycorrhizal Genomics Consortium"/>
            <person name="Kohler A."/>
            <person name="Kuo A."/>
            <person name="Nagy L.G."/>
            <person name="Floudas D."/>
            <person name="Copeland A."/>
            <person name="Barry K.W."/>
            <person name="Cichocki N."/>
            <person name="Veneault-Fourrey C."/>
            <person name="LaButti K."/>
            <person name="Lindquist E.A."/>
            <person name="Lipzen A."/>
            <person name="Lundell T."/>
            <person name="Morin E."/>
            <person name="Murat C."/>
            <person name="Riley R."/>
            <person name="Ohm R."/>
            <person name="Sun H."/>
            <person name="Tunlid A."/>
            <person name="Henrissat B."/>
            <person name="Grigoriev I.V."/>
            <person name="Hibbett D.S."/>
            <person name="Martin F."/>
        </authorList>
    </citation>
    <scope>NUCLEOTIDE SEQUENCE [LARGE SCALE GENOMIC DNA]</scope>
    <source>
        <strain evidence="11">F 1598</strain>
    </source>
</reference>
<accession>A0A0C3FX56</accession>
<dbReference type="InterPro" id="IPR007219">
    <property type="entry name" value="XnlR_reg_dom"/>
</dbReference>
<dbReference type="PANTHER" id="PTHR31313">
    <property type="entry name" value="TY1 ENHANCER ACTIVATOR"/>
    <property type="match status" value="1"/>
</dbReference>
<dbReference type="PANTHER" id="PTHR31313:SF78">
    <property type="entry name" value="TRANSCRIPTION FACTOR DOMAIN-CONTAINING PROTEIN"/>
    <property type="match status" value="1"/>
</dbReference>
<feature type="region of interest" description="Disordered" evidence="8">
    <location>
        <begin position="148"/>
        <end position="240"/>
    </location>
</feature>
<proteinExistence type="predicted"/>
<evidence type="ECO:0000256" key="6">
    <source>
        <dbReference type="ARBA" id="ARBA00023163"/>
    </source>
</evidence>